<feature type="transmembrane region" description="Helical" evidence="3">
    <location>
        <begin position="12"/>
        <end position="33"/>
    </location>
</feature>
<feature type="transmembrane region" description="Helical" evidence="3">
    <location>
        <begin position="117"/>
        <end position="134"/>
    </location>
</feature>
<feature type="transmembrane region" description="Helical" evidence="3">
    <location>
        <begin position="45"/>
        <end position="64"/>
    </location>
</feature>
<evidence type="ECO:0000313" key="6">
    <source>
        <dbReference type="Proteomes" id="UP000037822"/>
    </source>
</evidence>
<reference evidence="5 6" key="1">
    <citation type="submission" date="2015-07" db="EMBL/GenBank/DDBJ databases">
        <title>Whole genome sequencing of Bosea vaviloviae isolated from cave pool.</title>
        <authorList>
            <person name="Tan N.E.H."/>
            <person name="Lee Y.P."/>
            <person name="Gan H.M."/>
            <person name="Barton H."/>
            <person name="Savka M.A."/>
        </authorList>
    </citation>
    <scope>NUCLEOTIDE SEQUENCE [LARGE SCALE GENOMIC DNA]</scope>
    <source>
        <strain evidence="5 6">SD260</strain>
    </source>
</reference>
<proteinExistence type="inferred from homology"/>
<dbReference type="PATRIC" id="fig|1526658.3.peg.359"/>
<keyword evidence="3" id="KW-0472">Membrane</keyword>
<organism evidence="5 6">
    <name type="scientific">Bosea vaviloviae</name>
    <dbReference type="NCBI Taxonomy" id="1526658"/>
    <lineage>
        <taxon>Bacteria</taxon>
        <taxon>Pseudomonadati</taxon>
        <taxon>Pseudomonadota</taxon>
        <taxon>Alphaproteobacteria</taxon>
        <taxon>Hyphomicrobiales</taxon>
        <taxon>Boseaceae</taxon>
        <taxon>Bosea</taxon>
    </lineage>
</organism>
<protein>
    <submittedName>
        <fullName evidence="5">Capsular biosynthesis protein</fullName>
    </submittedName>
</protein>
<gene>
    <name evidence="5" type="ORF">AE618_18035</name>
</gene>
<dbReference type="RefSeq" id="WP_054210408.1">
    <property type="nucleotide sequence ID" value="NZ_LGSZ01000048.1"/>
</dbReference>
<dbReference type="SUPFAM" id="SSF51735">
    <property type="entry name" value="NAD(P)-binding Rossmann-fold domains"/>
    <property type="match status" value="1"/>
</dbReference>
<dbReference type="AlphaFoldDB" id="A0A0N1FD40"/>
<evidence type="ECO:0000256" key="2">
    <source>
        <dbReference type="SAM" id="MobiDB-lite"/>
    </source>
</evidence>
<dbReference type="CDD" id="cd05237">
    <property type="entry name" value="UDP_invert_4-6DH_SDR_e"/>
    <property type="match status" value="1"/>
</dbReference>
<dbReference type="InterPro" id="IPR036291">
    <property type="entry name" value="NAD(P)-bd_dom_sf"/>
</dbReference>
<evidence type="ECO:0000256" key="1">
    <source>
        <dbReference type="ARBA" id="ARBA00007430"/>
    </source>
</evidence>
<dbReference type="Proteomes" id="UP000037822">
    <property type="component" value="Unassembled WGS sequence"/>
</dbReference>
<dbReference type="EMBL" id="LGSZ01000048">
    <property type="protein sequence ID" value="KPH79733.1"/>
    <property type="molecule type" value="Genomic_DNA"/>
</dbReference>
<dbReference type="PANTHER" id="PTHR43318:SF1">
    <property type="entry name" value="POLYSACCHARIDE BIOSYNTHESIS PROTEIN EPSC-RELATED"/>
    <property type="match status" value="1"/>
</dbReference>
<evidence type="ECO:0000256" key="3">
    <source>
        <dbReference type="SAM" id="Phobius"/>
    </source>
</evidence>
<dbReference type="Pfam" id="PF02719">
    <property type="entry name" value="Polysacc_synt_2"/>
    <property type="match status" value="1"/>
</dbReference>
<dbReference type="InterPro" id="IPR051203">
    <property type="entry name" value="Polysaccharide_Synthase-Rel"/>
</dbReference>
<feature type="region of interest" description="Disordered" evidence="2">
    <location>
        <begin position="632"/>
        <end position="654"/>
    </location>
</feature>
<dbReference type="OrthoDB" id="9803111at2"/>
<feature type="domain" description="Polysaccharide biosynthesis protein CapD-like" evidence="4">
    <location>
        <begin position="296"/>
        <end position="591"/>
    </location>
</feature>
<feature type="transmembrane region" description="Helical" evidence="3">
    <location>
        <begin position="85"/>
        <end position="111"/>
    </location>
</feature>
<dbReference type="PANTHER" id="PTHR43318">
    <property type="entry name" value="UDP-N-ACETYLGLUCOSAMINE 4,6-DEHYDRATASE"/>
    <property type="match status" value="1"/>
</dbReference>
<accession>A0A0N1FD40</accession>
<keyword evidence="3" id="KW-0812">Transmembrane</keyword>
<name>A0A0N1FD40_9HYPH</name>
<dbReference type="Gene3D" id="3.40.50.720">
    <property type="entry name" value="NAD(P)-binding Rossmann-like Domain"/>
    <property type="match status" value="2"/>
</dbReference>
<feature type="compositionally biased region" description="Low complexity" evidence="2">
    <location>
        <begin position="638"/>
        <end position="654"/>
    </location>
</feature>
<evidence type="ECO:0000313" key="5">
    <source>
        <dbReference type="EMBL" id="KPH79733.1"/>
    </source>
</evidence>
<keyword evidence="3" id="KW-1133">Transmembrane helix</keyword>
<comment type="caution">
    <text evidence="5">The sequence shown here is derived from an EMBL/GenBank/DDBJ whole genome shotgun (WGS) entry which is preliminary data.</text>
</comment>
<keyword evidence="6" id="KW-1185">Reference proteome</keyword>
<sequence length="654" mass="71559">MASLPKQSFKKLAVIVHDLVVTALAIWLVFVIRFEGWQLDEHLRYLPRFLPVFVLYAGLVYWFFSLYRSKWRFASLPDLSNIVRAVSILTLTLLVVDYVLVAPNFYGAFYFGKITIALYWLVQVSLLGGPRLGYRYFKYSRSRRNAAREAALPALLLGRGFEVEMVIRAMEAGTMRKLRPAGILSPRIDDLGQSIRGVPVLGLLADIERIAGDAAERGEGFRRIVATPSALLPEAEPDKWLARTRKLSLPISRIETLGEGVRDTELAPLEIEDLLVRSTVRIDRDRLGAFLKGKRVIVTGGGGSIGSEICLRCAAFGAAELLIVESSEPALFQVTEQLIAQAHDTVVSGALADVRDRARITPLFTAFQPDIVIHAAALKHVPYLEADWSEGIKTNIFGSVNVTDAAIAANTKIFVLISTDKAIEPVSMLGATKRFAEMYAQSRDAEFVAAAAGMRLVAVRFGNVLGSVGSVVPKFKAQIARGGPLTVTSPDMIRYFMTIREACDLVLTAASHARSDGPEAERAAVYVLKMGQPVRIMDLAERMIRLAGFEPGEDIEIAVTGVRPGERLNEILFARDEPMAETGLDGVMAAKPVFANRARLQAWLARLEAALKADHREAADAVLDEAIPDFSQRQKTLPAAPAQPSSRPAAASLP</sequence>
<comment type="similarity">
    <text evidence="1">Belongs to the polysaccharide synthase family.</text>
</comment>
<evidence type="ECO:0000259" key="4">
    <source>
        <dbReference type="Pfam" id="PF02719"/>
    </source>
</evidence>
<dbReference type="InterPro" id="IPR003869">
    <property type="entry name" value="Polysac_CapD-like"/>
</dbReference>